<dbReference type="InterPro" id="IPR001128">
    <property type="entry name" value="Cyt_P450"/>
</dbReference>
<dbReference type="Gene3D" id="1.10.630.10">
    <property type="entry name" value="Cytochrome P450"/>
    <property type="match status" value="1"/>
</dbReference>
<dbReference type="PRINTS" id="PR00385">
    <property type="entry name" value="P450"/>
</dbReference>
<evidence type="ECO:0000256" key="2">
    <source>
        <dbReference type="ARBA" id="ARBA00010617"/>
    </source>
</evidence>
<dbReference type="PANTHER" id="PTHR24305:SF166">
    <property type="entry name" value="CYTOCHROME P450 12A4, MITOCHONDRIAL-RELATED"/>
    <property type="match status" value="1"/>
</dbReference>
<accession>A0A7Z0EUV8</accession>
<evidence type="ECO:0000256" key="1">
    <source>
        <dbReference type="ARBA" id="ARBA00001971"/>
    </source>
</evidence>
<dbReference type="InterPro" id="IPR050121">
    <property type="entry name" value="Cytochrome_P450_monoxygenase"/>
</dbReference>
<dbReference type="InterPro" id="IPR017972">
    <property type="entry name" value="Cyt_P450_CS"/>
</dbReference>
<keyword evidence="6" id="KW-1185">Reference proteome</keyword>
<keyword evidence="4" id="KW-0503">Monooxygenase</keyword>
<evidence type="ECO:0000256" key="4">
    <source>
        <dbReference type="RuleBase" id="RU000461"/>
    </source>
</evidence>
<comment type="similarity">
    <text evidence="2 4">Belongs to the cytochrome P450 family.</text>
</comment>
<name>A0A7Z0EUV8_9ACTN</name>
<dbReference type="GO" id="GO:0016705">
    <property type="term" value="F:oxidoreductase activity, acting on paired donors, with incorporation or reduction of molecular oxygen"/>
    <property type="evidence" value="ECO:0007669"/>
    <property type="project" value="InterPro"/>
</dbReference>
<feature type="binding site" description="axial binding residue" evidence="3">
    <location>
        <position position="387"/>
    </location>
    <ligand>
        <name>heme</name>
        <dbReference type="ChEBI" id="CHEBI:30413"/>
    </ligand>
    <ligandPart>
        <name>Fe</name>
        <dbReference type="ChEBI" id="CHEBI:18248"/>
    </ligandPart>
</feature>
<dbReference type="AlphaFoldDB" id="A0A7Z0EUV8"/>
<dbReference type="GO" id="GO:0005506">
    <property type="term" value="F:iron ion binding"/>
    <property type="evidence" value="ECO:0007669"/>
    <property type="project" value="InterPro"/>
</dbReference>
<dbReference type="InterPro" id="IPR002401">
    <property type="entry name" value="Cyt_P450_E_grp-I"/>
</dbReference>
<dbReference type="PROSITE" id="PS00086">
    <property type="entry name" value="CYTOCHROME_P450"/>
    <property type="match status" value="1"/>
</dbReference>
<keyword evidence="3 4" id="KW-0479">Metal-binding</keyword>
<reference evidence="5 6" key="1">
    <citation type="submission" date="2020-07" db="EMBL/GenBank/DDBJ databases">
        <title>Sequencing the genomes of 1000 actinobacteria strains.</title>
        <authorList>
            <person name="Klenk H.-P."/>
        </authorList>
    </citation>
    <scope>NUCLEOTIDE SEQUENCE [LARGE SCALE GENOMIC DNA]</scope>
    <source>
        <strain evidence="5 6">DSM 44442</strain>
    </source>
</reference>
<dbReference type="GO" id="GO:0020037">
    <property type="term" value="F:heme binding"/>
    <property type="evidence" value="ECO:0007669"/>
    <property type="project" value="InterPro"/>
</dbReference>
<dbReference type="PRINTS" id="PR00463">
    <property type="entry name" value="EP450I"/>
</dbReference>
<evidence type="ECO:0000313" key="5">
    <source>
        <dbReference type="EMBL" id="NYJ37765.1"/>
    </source>
</evidence>
<evidence type="ECO:0000256" key="3">
    <source>
        <dbReference type="PIRSR" id="PIRSR602401-1"/>
    </source>
</evidence>
<dbReference type="Pfam" id="PF00067">
    <property type="entry name" value="p450"/>
    <property type="match status" value="1"/>
</dbReference>
<evidence type="ECO:0000313" key="6">
    <source>
        <dbReference type="Proteomes" id="UP000572051"/>
    </source>
</evidence>
<dbReference type="EMBL" id="JACCFS010000001">
    <property type="protein sequence ID" value="NYJ37765.1"/>
    <property type="molecule type" value="Genomic_DNA"/>
</dbReference>
<sequence length="447" mass="49240">MNAIPTFAGPPLVGLNLHLLNDPVGLFTRAQRRYGDLVELDLGAAGPLYGVFHPDGVKQVLLRGRRTHRALLRELLGGGLFTSPSGEDWLRRRRLSQPVFTQDRLSRMLPLLLRSVDETVHRRWRPGLRVDAAAEMKRLTVAMMVDATFGPDTGVDRALARRALGYLLPYVDQQLFTLLTPPRSWPTLRNRHFRAARSALRGIIAEAVRERRAGGTDEPTFLNGLLEGRSATGGPEFTDEELVDEVLSIFIAGTETTGTALTWALHLLSTHPAAADALRAEVAARIGTRTPTPDDLSRLHWPRAIVQEAVRLYPPAWALRRVMDEPLELGGATVPAGSPLIVSSYVTHRHPGLWTDPEDFVPSRWLPSAPEPPRFAYFPFGAGAHQCAGKMFALLQGELLLTRLAQEFTTLPTTRAPVRTSATIALSPVPTPELLLVAAPIREEECL</sequence>
<comment type="caution">
    <text evidence="5">The sequence shown here is derived from an EMBL/GenBank/DDBJ whole genome shotgun (WGS) entry which is preliminary data.</text>
</comment>
<organism evidence="5 6">
    <name type="scientific">Nocardiopsis aegyptia</name>
    <dbReference type="NCBI Taxonomy" id="220378"/>
    <lineage>
        <taxon>Bacteria</taxon>
        <taxon>Bacillati</taxon>
        <taxon>Actinomycetota</taxon>
        <taxon>Actinomycetes</taxon>
        <taxon>Streptosporangiales</taxon>
        <taxon>Nocardiopsidaceae</taxon>
        <taxon>Nocardiopsis</taxon>
    </lineage>
</organism>
<gene>
    <name evidence="5" type="ORF">HNR10_005646</name>
</gene>
<dbReference type="Proteomes" id="UP000572051">
    <property type="component" value="Unassembled WGS sequence"/>
</dbReference>
<keyword evidence="4" id="KW-0560">Oxidoreductase</keyword>
<proteinExistence type="inferred from homology"/>
<protein>
    <submittedName>
        <fullName evidence="5">Cytochrome P450</fullName>
    </submittedName>
</protein>
<comment type="cofactor">
    <cofactor evidence="1 3">
        <name>heme</name>
        <dbReference type="ChEBI" id="CHEBI:30413"/>
    </cofactor>
</comment>
<dbReference type="RefSeq" id="WP_179828770.1">
    <property type="nucleotide sequence ID" value="NZ_JACCFS010000001.1"/>
</dbReference>
<dbReference type="InterPro" id="IPR036396">
    <property type="entry name" value="Cyt_P450_sf"/>
</dbReference>
<keyword evidence="3 4" id="KW-0408">Iron</keyword>
<dbReference type="SUPFAM" id="SSF48264">
    <property type="entry name" value="Cytochrome P450"/>
    <property type="match status" value="1"/>
</dbReference>
<keyword evidence="3 4" id="KW-0349">Heme</keyword>
<dbReference type="PANTHER" id="PTHR24305">
    <property type="entry name" value="CYTOCHROME P450"/>
    <property type="match status" value="1"/>
</dbReference>
<dbReference type="GO" id="GO:0004497">
    <property type="term" value="F:monooxygenase activity"/>
    <property type="evidence" value="ECO:0007669"/>
    <property type="project" value="UniProtKB-KW"/>
</dbReference>